<evidence type="ECO:0000313" key="2">
    <source>
        <dbReference type="Proteomes" id="UP001530377"/>
    </source>
</evidence>
<proteinExistence type="predicted"/>
<comment type="caution">
    <text evidence="1">The sequence shown here is derived from an EMBL/GenBank/DDBJ whole genome shotgun (WGS) entry which is preliminary data.</text>
</comment>
<gene>
    <name evidence="1" type="ORF">ACHAXA_004737</name>
</gene>
<dbReference type="Proteomes" id="UP001530377">
    <property type="component" value="Unassembled WGS sequence"/>
</dbReference>
<organism evidence="1 2">
    <name type="scientific">Cyclostephanos tholiformis</name>
    <dbReference type="NCBI Taxonomy" id="382380"/>
    <lineage>
        <taxon>Eukaryota</taxon>
        <taxon>Sar</taxon>
        <taxon>Stramenopiles</taxon>
        <taxon>Ochrophyta</taxon>
        <taxon>Bacillariophyta</taxon>
        <taxon>Coscinodiscophyceae</taxon>
        <taxon>Thalassiosirophycidae</taxon>
        <taxon>Stephanodiscales</taxon>
        <taxon>Stephanodiscaceae</taxon>
        <taxon>Cyclostephanos</taxon>
    </lineage>
</organism>
<keyword evidence="2" id="KW-1185">Reference proteome</keyword>
<sequence length="76" mass="8576">MEAYYPYSMIDTYWTVNRVVTSIEVDADQAAIITGREVQRLPGVRFQIDGGIRCEFHLPPPPEGMDDAHISSYDGL</sequence>
<reference evidence="1 2" key="1">
    <citation type="submission" date="2024-10" db="EMBL/GenBank/DDBJ databases">
        <title>Updated reference genomes for cyclostephanoid diatoms.</title>
        <authorList>
            <person name="Roberts W.R."/>
            <person name="Alverson A.J."/>
        </authorList>
    </citation>
    <scope>NUCLEOTIDE SEQUENCE [LARGE SCALE GENOMIC DNA]</scope>
    <source>
        <strain evidence="1 2">AJA228-03</strain>
    </source>
</reference>
<protein>
    <submittedName>
        <fullName evidence="1">Uncharacterized protein</fullName>
    </submittedName>
</protein>
<dbReference type="AlphaFoldDB" id="A0ABD3SRS8"/>
<accession>A0ABD3SRS8</accession>
<name>A0ABD3SRS8_9STRA</name>
<evidence type="ECO:0000313" key="1">
    <source>
        <dbReference type="EMBL" id="KAL3827262.1"/>
    </source>
</evidence>
<dbReference type="EMBL" id="JALLPB020000006">
    <property type="protein sequence ID" value="KAL3827262.1"/>
    <property type="molecule type" value="Genomic_DNA"/>
</dbReference>